<comment type="cofactor">
    <cofactor evidence="1">
        <name>Mn(2+)</name>
        <dbReference type="ChEBI" id="CHEBI:29035"/>
    </cofactor>
</comment>
<accession>A0A1V4I8N1</accession>
<dbReference type="InterPro" id="IPR013815">
    <property type="entry name" value="ATP_grasp_subdomain_1"/>
</dbReference>
<keyword evidence="6" id="KW-0479">Metal-binding</keyword>
<keyword evidence="7 15" id="KW-0547">Nucleotide-binding</keyword>
<evidence type="ECO:0000256" key="6">
    <source>
        <dbReference type="ARBA" id="ARBA00022723"/>
    </source>
</evidence>
<evidence type="ECO:0000256" key="10">
    <source>
        <dbReference type="ARBA" id="ARBA00023211"/>
    </source>
</evidence>
<dbReference type="RefSeq" id="WP_331722025.1">
    <property type="nucleotide sequence ID" value="NZ_MZGW01000003.1"/>
</dbReference>
<evidence type="ECO:0000256" key="12">
    <source>
        <dbReference type="ARBA" id="ARBA00042242"/>
    </source>
</evidence>
<dbReference type="PROSITE" id="PS50975">
    <property type="entry name" value="ATP_GRASP"/>
    <property type="match status" value="1"/>
</dbReference>
<dbReference type="GO" id="GO:0009113">
    <property type="term" value="P:purine nucleobase biosynthetic process"/>
    <property type="evidence" value="ECO:0007669"/>
    <property type="project" value="InterPro"/>
</dbReference>
<dbReference type="Pfam" id="PF02843">
    <property type="entry name" value="GARS_C"/>
    <property type="match status" value="1"/>
</dbReference>
<evidence type="ECO:0000256" key="13">
    <source>
        <dbReference type="ARBA" id="ARBA00042864"/>
    </source>
</evidence>
<dbReference type="GO" id="GO:0046872">
    <property type="term" value="F:metal ion binding"/>
    <property type="evidence" value="ECO:0007669"/>
    <property type="project" value="UniProtKB-KW"/>
</dbReference>
<dbReference type="GO" id="GO:0004637">
    <property type="term" value="F:phosphoribosylamine-glycine ligase activity"/>
    <property type="evidence" value="ECO:0007669"/>
    <property type="project" value="UniProtKB-UniRule"/>
</dbReference>
<evidence type="ECO:0000256" key="8">
    <source>
        <dbReference type="ARBA" id="ARBA00022755"/>
    </source>
</evidence>
<evidence type="ECO:0000256" key="9">
    <source>
        <dbReference type="ARBA" id="ARBA00022840"/>
    </source>
</evidence>
<dbReference type="AlphaFoldDB" id="A0A1V4I8N1"/>
<feature type="domain" description="ATP-grasp" evidence="16">
    <location>
        <begin position="107"/>
        <end position="313"/>
    </location>
</feature>
<dbReference type="SMART" id="SM01209">
    <property type="entry name" value="GARS_A"/>
    <property type="match status" value="1"/>
</dbReference>
<comment type="cofactor">
    <cofactor evidence="2">
        <name>Mg(2+)</name>
        <dbReference type="ChEBI" id="CHEBI:18420"/>
    </cofactor>
</comment>
<dbReference type="Gene3D" id="3.30.470.20">
    <property type="entry name" value="ATP-grasp fold, B domain"/>
    <property type="match status" value="1"/>
</dbReference>
<dbReference type="EC" id="6.3.4.13" evidence="4 14"/>
<evidence type="ECO:0000256" key="11">
    <source>
        <dbReference type="ARBA" id="ARBA00038345"/>
    </source>
</evidence>
<dbReference type="InterPro" id="IPR011761">
    <property type="entry name" value="ATP-grasp"/>
</dbReference>
<evidence type="ECO:0000256" key="3">
    <source>
        <dbReference type="ARBA" id="ARBA00005174"/>
    </source>
</evidence>
<dbReference type="InterPro" id="IPR020562">
    <property type="entry name" value="PRibGlycinamide_synth_N"/>
</dbReference>
<dbReference type="Gene3D" id="3.40.50.20">
    <property type="match status" value="1"/>
</dbReference>
<dbReference type="GO" id="GO:0006189">
    <property type="term" value="P:'de novo' IMP biosynthetic process"/>
    <property type="evidence" value="ECO:0007669"/>
    <property type="project" value="UniProtKB-UniRule"/>
</dbReference>
<reference evidence="17 18" key="1">
    <citation type="submission" date="2017-03" db="EMBL/GenBank/DDBJ databases">
        <title>Genome sequence of Clostridium thermoalcaliphilum DSM 7309.</title>
        <authorList>
            <person name="Poehlein A."/>
            <person name="Daniel R."/>
        </authorList>
    </citation>
    <scope>NUCLEOTIDE SEQUENCE [LARGE SCALE GENOMIC DNA]</scope>
    <source>
        <strain evidence="17 18">DSM 7309</strain>
    </source>
</reference>
<comment type="caution">
    <text evidence="17">The sequence shown here is derived from an EMBL/GenBank/DDBJ whole genome shotgun (WGS) entry which is preliminary data.</text>
</comment>
<dbReference type="InterPro" id="IPR037123">
    <property type="entry name" value="PRibGlycinamide_synth_C_sf"/>
</dbReference>
<gene>
    <name evidence="14 17" type="primary">purD</name>
    <name evidence="17" type="ORF">CLOTH_11630</name>
</gene>
<dbReference type="GO" id="GO:0005524">
    <property type="term" value="F:ATP binding"/>
    <property type="evidence" value="ECO:0007669"/>
    <property type="project" value="UniProtKB-UniRule"/>
</dbReference>
<dbReference type="InterPro" id="IPR020561">
    <property type="entry name" value="PRibGlycinamid_synth_ATP-grasp"/>
</dbReference>
<protein>
    <recommendedName>
        <fullName evidence="4 14">Phosphoribosylamine--glycine ligase</fullName>
        <ecNumber evidence="4 14">6.3.4.13</ecNumber>
    </recommendedName>
    <alternativeName>
        <fullName evidence="14">GARS</fullName>
    </alternativeName>
    <alternativeName>
        <fullName evidence="12 14">Glycinamide ribonucleotide synthetase</fullName>
    </alternativeName>
    <alternativeName>
        <fullName evidence="13 14">Phosphoribosylglycinamide synthetase</fullName>
    </alternativeName>
</protein>
<dbReference type="SUPFAM" id="SSF51246">
    <property type="entry name" value="Rudiment single hybrid motif"/>
    <property type="match status" value="1"/>
</dbReference>
<dbReference type="EMBL" id="MZGW01000003">
    <property type="protein sequence ID" value="OPJ55985.1"/>
    <property type="molecule type" value="Genomic_DNA"/>
</dbReference>
<evidence type="ECO:0000256" key="4">
    <source>
        <dbReference type="ARBA" id="ARBA00013255"/>
    </source>
</evidence>
<dbReference type="Pfam" id="PF01071">
    <property type="entry name" value="GARS_A"/>
    <property type="match status" value="1"/>
</dbReference>
<evidence type="ECO:0000259" key="16">
    <source>
        <dbReference type="PROSITE" id="PS50975"/>
    </source>
</evidence>
<dbReference type="STRING" id="29349.CLOTH_11630"/>
<dbReference type="InterPro" id="IPR000115">
    <property type="entry name" value="PRibGlycinamide_synth"/>
</dbReference>
<dbReference type="InterPro" id="IPR020559">
    <property type="entry name" value="PRibGlycinamide_synth_CS"/>
</dbReference>
<dbReference type="NCBIfam" id="TIGR00877">
    <property type="entry name" value="purD"/>
    <property type="match status" value="1"/>
</dbReference>
<evidence type="ECO:0000313" key="18">
    <source>
        <dbReference type="Proteomes" id="UP000190140"/>
    </source>
</evidence>
<evidence type="ECO:0000256" key="14">
    <source>
        <dbReference type="HAMAP-Rule" id="MF_00138"/>
    </source>
</evidence>
<dbReference type="FunFam" id="3.40.50.20:FF:000006">
    <property type="entry name" value="Phosphoribosylamine--glycine ligase, chloroplastic"/>
    <property type="match status" value="1"/>
</dbReference>
<keyword evidence="10" id="KW-0464">Manganese</keyword>
<dbReference type="Gene3D" id="3.90.600.10">
    <property type="entry name" value="Phosphoribosylglycinamide synthetase, C-terminal domain"/>
    <property type="match status" value="1"/>
</dbReference>
<dbReference type="Pfam" id="PF02844">
    <property type="entry name" value="GARS_N"/>
    <property type="match status" value="1"/>
</dbReference>
<dbReference type="PROSITE" id="PS00184">
    <property type="entry name" value="GARS"/>
    <property type="match status" value="1"/>
</dbReference>
<keyword evidence="8 14" id="KW-0658">Purine biosynthesis</keyword>
<keyword evidence="18" id="KW-1185">Reference proteome</keyword>
<dbReference type="Proteomes" id="UP000190140">
    <property type="component" value="Unassembled WGS sequence"/>
</dbReference>
<dbReference type="FunFam" id="3.90.600.10:FF:000001">
    <property type="entry name" value="Trifunctional purine biosynthetic protein adenosine-3"/>
    <property type="match status" value="1"/>
</dbReference>
<keyword evidence="9 15" id="KW-0067">ATP-binding</keyword>
<dbReference type="HAMAP" id="MF_00138">
    <property type="entry name" value="GARS"/>
    <property type="match status" value="1"/>
</dbReference>
<comment type="catalytic activity">
    <reaction evidence="14">
        <text>5-phospho-beta-D-ribosylamine + glycine + ATP = N(1)-(5-phospho-beta-D-ribosyl)glycinamide + ADP + phosphate + H(+)</text>
        <dbReference type="Rhea" id="RHEA:17453"/>
        <dbReference type="ChEBI" id="CHEBI:15378"/>
        <dbReference type="ChEBI" id="CHEBI:30616"/>
        <dbReference type="ChEBI" id="CHEBI:43474"/>
        <dbReference type="ChEBI" id="CHEBI:57305"/>
        <dbReference type="ChEBI" id="CHEBI:58681"/>
        <dbReference type="ChEBI" id="CHEBI:143788"/>
        <dbReference type="ChEBI" id="CHEBI:456216"/>
        <dbReference type="EC" id="6.3.4.13"/>
    </reaction>
</comment>
<dbReference type="SUPFAM" id="SSF56059">
    <property type="entry name" value="Glutathione synthetase ATP-binding domain-like"/>
    <property type="match status" value="1"/>
</dbReference>
<dbReference type="Gene3D" id="3.30.1490.20">
    <property type="entry name" value="ATP-grasp fold, A domain"/>
    <property type="match status" value="1"/>
</dbReference>
<evidence type="ECO:0000256" key="1">
    <source>
        <dbReference type="ARBA" id="ARBA00001936"/>
    </source>
</evidence>
<comment type="pathway">
    <text evidence="3 14">Purine metabolism; IMP biosynthesis via de novo pathway; N(1)-(5-phospho-D-ribosyl)glycinamide from 5-phospho-alpha-D-ribose 1-diphosphate: step 2/2.</text>
</comment>
<keyword evidence="5 14" id="KW-0436">Ligase</keyword>
<dbReference type="PANTHER" id="PTHR43472">
    <property type="entry name" value="PHOSPHORIBOSYLAMINE--GLYCINE LIGASE"/>
    <property type="match status" value="1"/>
</dbReference>
<evidence type="ECO:0000256" key="7">
    <source>
        <dbReference type="ARBA" id="ARBA00022741"/>
    </source>
</evidence>
<dbReference type="InterPro" id="IPR016185">
    <property type="entry name" value="PreATP-grasp_dom_sf"/>
</dbReference>
<proteinExistence type="inferred from homology"/>
<organism evidence="17 18">
    <name type="scientific">Alkalithermobacter paradoxus</name>
    <dbReference type="NCBI Taxonomy" id="29349"/>
    <lineage>
        <taxon>Bacteria</taxon>
        <taxon>Bacillati</taxon>
        <taxon>Bacillota</taxon>
        <taxon>Clostridia</taxon>
        <taxon>Peptostreptococcales</taxon>
        <taxon>Tepidibacteraceae</taxon>
        <taxon>Alkalithermobacter</taxon>
    </lineage>
</organism>
<evidence type="ECO:0000256" key="2">
    <source>
        <dbReference type="ARBA" id="ARBA00001946"/>
    </source>
</evidence>
<dbReference type="FunFam" id="3.30.470.20:FF:000018">
    <property type="entry name" value="Trifunctional purine biosynthetic protein adenosine-3"/>
    <property type="match status" value="1"/>
</dbReference>
<dbReference type="SUPFAM" id="SSF52440">
    <property type="entry name" value="PreATP-grasp domain"/>
    <property type="match status" value="1"/>
</dbReference>
<dbReference type="InterPro" id="IPR020560">
    <property type="entry name" value="PRibGlycinamide_synth_C-dom"/>
</dbReference>
<comment type="similarity">
    <text evidence="11 14">Belongs to the GARS family.</text>
</comment>
<dbReference type="InterPro" id="IPR011054">
    <property type="entry name" value="Rudment_hybrid_motif"/>
</dbReference>
<name>A0A1V4I8N1_9FIRM</name>
<sequence length="423" mass="47059">MKVLVIGSGGREHAIVWKLANEDKVKTIYCAPGNAGTSEIAINIDISSDDIDSLLDFAIKSEIDLTIVGPEKPLVMGIVDKFEENNLRIFGPNKECSMLEGSKAFSKKFMVRNQIPTARYQEFEDIYSARESIDMYGYPVVIKADGLAAGKGVVIAKDKKEALESIDSIMKDKELGQAGNKIVVEEFLDGIETSILAFVDGESIVPMESAQDYKKVFDEDKGPNTGGMGAYSPSLIYDNKLEKEVKEKILDKVIDGLKRENLNYKGIIFIGIMVTSEGPKVLEFNVRFGDPETQAILPRLKTSLVDIIDSVLNKKLKEIQISWIQESVVSVVLASKGYPKKYETNKRIYGLDDLDSDIIVFHSGTKKENEDIVTNGGRVLCVTSFGKDIDIARNRVYENIEKLKFEGKQYRKDIGRINKGISL</sequence>
<dbReference type="SMART" id="SM01210">
    <property type="entry name" value="GARS_C"/>
    <property type="match status" value="1"/>
</dbReference>
<evidence type="ECO:0000256" key="5">
    <source>
        <dbReference type="ARBA" id="ARBA00022598"/>
    </source>
</evidence>
<dbReference type="UniPathway" id="UPA00074">
    <property type="reaction ID" value="UER00125"/>
</dbReference>
<evidence type="ECO:0000256" key="15">
    <source>
        <dbReference type="PROSITE-ProRule" id="PRU00409"/>
    </source>
</evidence>
<evidence type="ECO:0000313" key="17">
    <source>
        <dbReference type="EMBL" id="OPJ55985.1"/>
    </source>
</evidence>
<dbReference type="PANTHER" id="PTHR43472:SF1">
    <property type="entry name" value="PHOSPHORIBOSYLAMINE--GLYCINE LIGASE, CHLOROPLASTIC"/>
    <property type="match status" value="1"/>
</dbReference>